<dbReference type="InterPro" id="IPR027417">
    <property type="entry name" value="P-loop_NTPase"/>
</dbReference>
<evidence type="ECO:0000259" key="6">
    <source>
        <dbReference type="PROSITE" id="PS50801"/>
    </source>
</evidence>
<feature type="domain" description="STAS" evidence="6">
    <location>
        <begin position="368"/>
        <end position="440"/>
    </location>
</feature>
<dbReference type="Gene3D" id="1.10.10.10">
    <property type="entry name" value="Winged helix-like DNA-binding domain superfamily/Winged helix DNA-binding domain"/>
    <property type="match status" value="1"/>
</dbReference>
<dbReference type="Pfam" id="PF00486">
    <property type="entry name" value="Trans_reg_C"/>
    <property type="match status" value="1"/>
</dbReference>
<dbReference type="SUPFAM" id="SSF52540">
    <property type="entry name" value="P-loop containing nucleoside triphosphate hydrolases"/>
    <property type="match status" value="1"/>
</dbReference>
<dbReference type="Pfam" id="PF13191">
    <property type="entry name" value="AAA_16"/>
    <property type="match status" value="1"/>
</dbReference>
<dbReference type="InterPro" id="IPR001867">
    <property type="entry name" value="OmpR/PhoB-type_DNA-bd"/>
</dbReference>
<evidence type="ECO:0000256" key="5">
    <source>
        <dbReference type="PROSITE-ProRule" id="PRU01091"/>
    </source>
</evidence>
<comment type="similarity">
    <text evidence="1">Belongs to the AfsR/DnrI/RedD regulatory family.</text>
</comment>
<dbReference type="InterPro" id="IPR005158">
    <property type="entry name" value="BTAD"/>
</dbReference>
<dbReference type="SMART" id="SM01043">
    <property type="entry name" value="BTAD"/>
    <property type="match status" value="1"/>
</dbReference>
<name>A0ABP6ZMT7_9ACTN</name>
<evidence type="ECO:0000313" key="9">
    <source>
        <dbReference type="Proteomes" id="UP001501074"/>
    </source>
</evidence>
<dbReference type="InterPro" id="IPR011990">
    <property type="entry name" value="TPR-like_helical_dom_sf"/>
</dbReference>
<dbReference type="SUPFAM" id="SSF48452">
    <property type="entry name" value="TPR-like"/>
    <property type="match status" value="1"/>
</dbReference>
<dbReference type="Gene3D" id="1.25.40.10">
    <property type="entry name" value="Tetratricopeptide repeat domain"/>
    <property type="match status" value="1"/>
</dbReference>
<evidence type="ECO:0000256" key="2">
    <source>
        <dbReference type="ARBA" id="ARBA00023015"/>
    </source>
</evidence>
<organism evidence="8 9">
    <name type="scientific">Kineosporia mesophila</name>
    <dbReference type="NCBI Taxonomy" id="566012"/>
    <lineage>
        <taxon>Bacteria</taxon>
        <taxon>Bacillati</taxon>
        <taxon>Actinomycetota</taxon>
        <taxon>Actinomycetes</taxon>
        <taxon>Kineosporiales</taxon>
        <taxon>Kineosporiaceae</taxon>
        <taxon>Kineosporia</taxon>
    </lineage>
</organism>
<evidence type="ECO:0000259" key="7">
    <source>
        <dbReference type="PROSITE" id="PS51755"/>
    </source>
</evidence>
<dbReference type="PANTHER" id="PTHR35807:SF1">
    <property type="entry name" value="TRANSCRIPTIONAL REGULATOR REDD"/>
    <property type="match status" value="1"/>
</dbReference>
<evidence type="ECO:0000313" key="8">
    <source>
        <dbReference type="EMBL" id="GAA3614790.1"/>
    </source>
</evidence>
<dbReference type="Gene3D" id="3.40.50.300">
    <property type="entry name" value="P-loop containing nucleotide triphosphate hydrolases"/>
    <property type="match status" value="1"/>
</dbReference>
<dbReference type="InterPro" id="IPR051677">
    <property type="entry name" value="AfsR-DnrI-RedD_regulator"/>
</dbReference>
<dbReference type="Pfam" id="PF03704">
    <property type="entry name" value="BTAD"/>
    <property type="match status" value="1"/>
</dbReference>
<dbReference type="InterPro" id="IPR036388">
    <property type="entry name" value="WH-like_DNA-bd_sf"/>
</dbReference>
<dbReference type="InterPro" id="IPR002645">
    <property type="entry name" value="STAS_dom"/>
</dbReference>
<accession>A0ABP6ZMT7</accession>
<feature type="DNA-binding region" description="OmpR/PhoB-type" evidence="5">
    <location>
        <begin position="1"/>
        <end position="98"/>
    </location>
</feature>
<dbReference type="InterPro" id="IPR041664">
    <property type="entry name" value="AAA_16"/>
</dbReference>
<keyword evidence="2" id="KW-0805">Transcription regulation</keyword>
<dbReference type="PANTHER" id="PTHR35807">
    <property type="entry name" value="TRANSCRIPTIONAL REGULATOR REDD-RELATED"/>
    <property type="match status" value="1"/>
</dbReference>
<evidence type="ECO:0000256" key="4">
    <source>
        <dbReference type="ARBA" id="ARBA00023163"/>
    </source>
</evidence>
<keyword evidence="3 5" id="KW-0238">DNA-binding</keyword>
<dbReference type="Proteomes" id="UP001501074">
    <property type="component" value="Unassembled WGS sequence"/>
</dbReference>
<gene>
    <name evidence="8" type="ORF">GCM10022223_33810</name>
</gene>
<dbReference type="EMBL" id="BAAAZO010000005">
    <property type="protein sequence ID" value="GAA3614790.1"/>
    <property type="molecule type" value="Genomic_DNA"/>
</dbReference>
<dbReference type="SUPFAM" id="SSF46894">
    <property type="entry name" value="C-terminal effector domain of the bipartite response regulators"/>
    <property type="match status" value="1"/>
</dbReference>
<proteinExistence type="inferred from homology"/>
<protein>
    <submittedName>
        <fullName evidence="8">BTAD domain-containing putative transcriptional regulator</fullName>
    </submittedName>
</protein>
<keyword evidence="4" id="KW-0804">Transcription</keyword>
<evidence type="ECO:0000256" key="1">
    <source>
        <dbReference type="ARBA" id="ARBA00005820"/>
    </source>
</evidence>
<dbReference type="RefSeq" id="WP_231488981.1">
    <property type="nucleotide sequence ID" value="NZ_BAAAZO010000005.1"/>
</dbReference>
<dbReference type="InterPro" id="IPR016032">
    <property type="entry name" value="Sig_transdc_resp-reg_C-effctor"/>
</dbReference>
<reference evidence="9" key="1">
    <citation type="journal article" date="2019" name="Int. J. Syst. Evol. Microbiol.">
        <title>The Global Catalogue of Microorganisms (GCM) 10K type strain sequencing project: providing services to taxonomists for standard genome sequencing and annotation.</title>
        <authorList>
            <consortium name="The Broad Institute Genomics Platform"/>
            <consortium name="The Broad Institute Genome Sequencing Center for Infectious Disease"/>
            <person name="Wu L."/>
            <person name="Ma J."/>
        </authorList>
    </citation>
    <scope>NUCLEOTIDE SEQUENCE [LARGE SCALE GENOMIC DNA]</scope>
    <source>
        <strain evidence="9">JCM 16902</strain>
    </source>
</reference>
<sequence>MQHSLPYRVLGPVEVAHDGRPVDLGGPKQRLVLTVLLLEAGRVVSIDRLAHLLWGEDPPSTAVATIQAYISKLRRALRTEASEASPITRSAQGYVLTVPDQQIDTHHFLAGTDAAREAIRLRDWRAGIAAAQQALAWWRGEPFGEFTDEHWVQTEAAALRERRNECTEHLITALLGANRIAEALTQAGALAGAAPLSERACRLRMLVLHRAGRSGEALAAYRTFAGVLDEELGLEPGPALRDVQAAILRQDADLQEWPNPQELTTFRDGFVGRTHELLALDEALEATLAGGSAWLLLSGPAGIGKSRLAEEAMTQARAAGVQTVRMSCPEDEGLPPWWPVRALLRSLGADVDAIFARPRDLEADAARFAIADRVQTELNELSRTQPLLIVVDDVQWADSASLRFLTNLTTTAGLNGFAVILTARDGQFRPDVQRLLAATGRRAGARQLALPALTPEQVAALVEHVSGEDLTPEQARLLTERTGGNPFFVSEYARLPASDRAAGQVPAGVRAVLNRRLSTTDPTVLNLLRHAAIMGDQIDVDLLGAVTHEPVDRLADALDTALDAGMIIVSPSTGNYVFAHGLLREEVLLGIPPVRRQQLHARVADALTDAPDHRSRRAGHLVAALPFLPPAPVYEACRAAALDAETRWDSDSASHWWGAARQVFARLPIHPGSDDARDHLVEAQVEALARAGRDQQVLDVVDEALLVAGREGRVRSLGRLAGGLLRTAGGWPWVGYTSDPGPLITRLASVEPLVRADPSAQARVLAAMAVGSCYDPDESRREDLSARAIACAEASGDNDALADALLARAVVFCGVITRVEEVRDLLLRLGQVPHAQARIDEVLSHNMLSWVEMTLGDVDAAEEHRRLGVGGCDLLRLPVART</sequence>
<dbReference type="SMART" id="SM00862">
    <property type="entry name" value="Trans_reg_C"/>
    <property type="match status" value="1"/>
</dbReference>
<feature type="domain" description="OmpR/PhoB-type" evidence="7">
    <location>
        <begin position="1"/>
        <end position="98"/>
    </location>
</feature>
<dbReference type="CDD" id="cd15831">
    <property type="entry name" value="BTAD"/>
    <property type="match status" value="1"/>
</dbReference>
<evidence type="ECO:0000256" key="3">
    <source>
        <dbReference type="ARBA" id="ARBA00023125"/>
    </source>
</evidence>
<comment type="caution">
    <text evidence="8">The sequence shown here is derived from an EMBL/GenBank/DDBJ whole genome shotgun (WGS) entry which is preliminary data.</text>
</comment>
<dbReference type="PROSITE" id="PS51755">
    <property type="entry name" value="OMPR_PHOB"/>
    <property type="match status" value="1"/>
</dbReference>
<dbReference type="PROSITE" id="PS50801">
    <property type="entry name" value="STAS"/>
    <property type="match status" value="1"/>
</dbReference>
<keyword evidence="9" id="KW-1185">Reference proteome</keyword>